<evidence type="ECO:0000256" key="1">
    <source>
        <dbReference type="ARBA" id="ARBA00005525"/>
    </source>
</evidence>
<keyword evidence="4" id="KW-0963">Cytoplasm</keyword>
<dbReference type="SUPFAM" id="SSF48179">
    <property type="entry name" value="6-phosphogluconate dehydrogenase C-terminal domain-like"/>
    <property type="match status" value="1"/>
</dbReference>
<dbReference type="Gene3D" id="1.10.3730.10">
    <property type="entry name" value="ProC C-terminal domain-like"/>
    <property type="match status" value="1"/>
</dbReference>
<dbReference type="HAMAP" id="MF_01925">
    <property type="entry name" value="P5C_reductase"/>
    <property type="match status" value="1"/>
</dbReference>
<name>A0A9E9LCR1_9BURK</name>
<dbReference type="Proteomes" id="UP001164819">
    <property type="component" value="Chromosome"/>
</dbReference>
<protein>
    <recommendedName>
        <fullName evidence="4 5">Pyrroline-5-carboxylate reductase</fullName>
        <shortName evidence="4">P5C reductase</shortName>
        <shortName evidence="4">P5CR</shortName>
        <ecNumber evidence="4 5">1.5.1.2</ecNumber>
    </recommendedName>
    <alternativeName>
        <fullName evidence="4">PCA reductase</fullName>
    </alternativeName>
</protein>
<dbReference type="InterPro" id="IPR053790">
    <property type="entry name" value="P5CR-like_CS"/>
</dbReference>
<dbReference type="PIRSF" id="PIRSF000193">
    <property type="entry name" value="Pyrrol-5-carb_rd"/>
    <property type="match status" value="1"/>
</dbReference>
<feature type="binding site" evidence="6">
    <location>
        <begin position="7"/>
        <end position="12"/>
    </location>
    <ligand>
        <name>NADP(+)</name>
        <dbReference type="ChEBI" id="CHEBI:58349"/>
    </ligand>
</feature>
<comment type="catalytic activity">
    <reaction evidence="4">
        <text>L-proline + NAD(+) = (S)-1-pyrroline-5-carboxylate + NADH + 2 H(+)</text>
        <dbReference type="Rhea" id="RHEA:14105"/>
        <dbReference type="ChEBI" id="CHEBI:15378"/>
        <dbReference type="ChEBI" id="CHEBI:17388"/>
        <dbReference type="ChEBI" id="CHEBI:57540"/>
        <dbReference type="ChEBI" id="CHEBI:57945"/>
        <dbReference type="ChEBI" id="CHEBI:60039"/>
        <dbReference type="EC" id="1.5.1.2"/>
    </reaction>
</comment>
<feature type="binding site" evidence="6">
    <location>
        <begin position="69"/>
        <end position="72"/>
    </location>
    <ligand>
        <name>NADP(+)</name>
        <dbReference type="ChEBI" id="CHEBI:58349"/>
    </ligand>
</feature>
<evidence type="ECO:0000313" key="10">
    <source>
        <dbReference type="EMBL" id="WAV90625.1"/>
    </source>
</evidence>
<evidence type="ECO:0000259" key="8">
    <source>
        <dbReference type="Pfam" id="PF03807"/>
    </source>
</evidence>
<evidence type="ECO:0000256" key="5">
    <source>
        <dbReference type="NCBIfam" id="TIGR00112"/>
    </source>
</evidence>
<dbReference type="AlphaFoldDB" id="A0A9E9LCR1"/>
<keyword evidence="3 4" id="KW-0560">Oxidoreductase</keyword>
<evidence type="ECO:0000256" key="3">
    <source>
        <dbReference type="ARBA" id="ARBA00023002"/>
    </source>
</evidence>
<evidence type="ECO:0000256" key="2">
    <source>
        <dbReference type="ARBA" id="ARBA00022857"/>
    </source>
</evidence>
<comment type="similarity">
    <text evidence="1 4 7">Belongs to the pyrroline-5-carboxylate reductase family.</text>
</comment>
<evidence type="ECO:0000256" key="6">
    <source>
        <dbReference type="PIRSR" id="PIRSR000193-1"/>
    </source>
</evidence>
<dbReference type="Gene3D" id="3.40.50.720">
    <property type="entry name" value="NAD(P)-binding Rossmann-like Domain"/>
    <property type="match status" value="1"/>
</dbReference>
<evidence type="ECO:0000259" key="9">
    <source>
        <dbReference type="Pfam" id="PF14748"/>
    </source>
</evidence>
<gene>
    <name evidence="4 10" type="primary">proC</name>
    <name evidence="10" type="ORF">NB646_07090</name>
</gene>
<feature type="domain" description="Pyrroline-5-carboxylate reductase catalytic N-terminal" evidence="8">
    <location>
        <begin position="3"/>
        <end position="97"/>
    </location>
</feature>
<dbReference type="EMBL" id="CP098251">
    <property type="protein sequence ID" value="WAV90625.1"/>
    <property type="molecule type" value="Genomic_DNA"/>
</dbReference>
<comment type="catalytic activity">
    <reaction evidence="4 7">
        <text>L-proline + NADP(+) = (S)-1-pyrroline-5-carboxylate + NADPH + 2 H(+)</text>
        <dbReference type="Rhea" id="RHEA:14109"/>
        <dbReference type="ChEBI" id="CHEBI:15378"/>
        <dbReference type="ChEBI" id="CHEBI:17388"/>
        <dbReference type="ChEBI" id="CHEBI:57783"/>
        <dbReference type="ChEBI" id="CHEBI:58349"/>
        <dbReference type="ChEBI" id="CHEBI:60039"/>
        <dbReference type="EC" id="1.5.1.2"/>
    </reaction>
</comment>
<dbReference type="InterPro" id="IPR008927">
    <property type="entry name" value="6-PGluconate_DH-like_C_sf"/>
</dbReference>
<proteinExistence type="inferred from homology"/>
<dbReference type="InterPro" id="IPR029036">
    <property type="entry name" value="P5CR_dimer"/>
</dbReference>
<dbReference type="GO" id="GO:0004735">
    <property type="term" value="F:pyrroline-5-carboxylate reductase activity"/>
    <property type="evidence" value="ECO:0007669"/>
    <property type="project" value="UniProtKB-UniRule"/>
</dbReference>
<accession>A0A9E9LCR1</accession>
<dbReference type="PROSITE" id="PS00521">
    <property type="entry name" value="P5CR"/>
    <property type="match status" value="1"/>
</dbReference>
<dbReference type="Pfam" id="PF03807">
    <property type="entry name" value="F420_oxidored"/>
    <property type="match status" value="1"/>
</dbReference>
<dbReference type="Pfam" id="PF14748">
    <property type="entry name" value="P5CR_dimer"/>
    <property type="match status" value="1"/>
</dbReference>
<dbReference type="EC" id="1.5.1.2" evidence="4 5"/>
<dbReference type="InterPro" id="IPR000304">
    <property type="entry name" value="Pyrroline-COOH_reductase"/>
</dbReference>
<reference evidence="10" key="1">
    <citation type="journal article" date="2022" name="Front. Microbiol.">
        <title>New perspectives on an old grouping: The genomic and phenotypic variability of Oxalobacter formigenes and the implications for calcium oxalate stone prevention.</title>
        <authorList>
            <person name="Chmiel J.A."/>
            <person name="Carr C."/>
            <person name="Stuivenberg G.A."/>
            <person name="Venema R."/>
            <person name="Chanyi R.M."/>
            <person name="Al K.F."/>
            <person name="Giguere D."/>
            <person name="Say H."/>
            <person name="Akouris P.P."/>
            <person name="Dominguez Romero S.A."/>
            <person name="Kwong A."/>
            <person name="Tai V."/>
            <person name="Koval S.F."/>
            <person name="Razvi H."/>
            <person name="Bjazevic J."/>
            <person name="Burton J.P."/>
        </authorList>
    </citation>
    <scope>NUCLEOTIDE SEQUENCE</scope>
    <source>
        <strain evidence="10">OxK</strain>
    </source>
</reference>
<dbReference type="InterPro" id="IPR028939">
    <property type="entry name" value="P5C_Rdtase_cat_N"/>
</dbReference>
<comment type="pathway">
    <text evidence="4 7">Amino-acid biosynthesis; L-proline biosynthesis; L-proline from L-glutamate 5-semialdehyde: step 1/1.</text>
</comment>
<keyword evidence="2 4" id="KW-0521">NADP</keyword>
<organism evidence="10">
    <name type="scientific">Oxalobacter aliiformigenes</name>
    <dbReference type="NCBI Taxonomy" id="2946593"/>
    <lineage>
        <taxon>Bacteria</taxon>
        <taxon>Pseudomonadati</taxon>
        <taxon>Pseudomonadota</taxon>
        <taxon>Betaproteobacteria</taxon>
        <taxon>Burkholderiales</taxon>
        <taxon>Oxalobacteraceae</taxon>
        <taxon>Oxalobacter</taxon>
    </lineage>
</organism>
<keyword evidence="4 7" id="KW-0028">Amino-acid biosynthesis</keyword>
<dbReference type="NCBIfam" id="TIGR00112">
    <property type="entry name" value="proC"/>
    <property type="match status" value="1"/>
</dbReference>
<evidence type="ECO:0000256" key="4">
    <source>
        <dbReference type="HAMAP-Rule" id="MF_01925"/>
    </source>
</evidence>
<evidence type="ECO:0000256" key="7">
    <source>
        <dbReference type="RuleBase" id="RU003903"/>
    </source>
</evidence>
<dbReference type="SUPFAM" id="SSF51735">
    <property type="entry name" value="NAD(P)-binding Rossmann-fold domains"/>
    <property type="match status" value="1"/>
</dbReference>
<feature type="domain" description="Pyrroline-5-carboxylate reductase dimerisation" evidence="9">
    <location>
        <begin position="162"/>
        <end position="260"/>
    </location>
</feature>
<keyword evidence="4 7" id="KW-0641">Proline biosynthesis</keyword>
<dbReference type="GO" id="GO:0005737">
    <property type="term" value="C:cytoplasm"/>
    <property type="evidence" value="ECO:0007669"/>
    <property type="project" value="UniProtKB-SubCell"/>
</dbReference>
<dbReference type="PANTHER" id="PTHR11645">
    <property type="entry name" value="PYRROLINE-5-CARBOXYLATE REDUCTASE"/>
    <property type="match status" value="1"/>
</dbReference>
<dbReference type="GO" id="GO:0055129">
    <property type="term" value="P:L-proline biosynthetic process"/>
    <property type="evidence" value="ECO:0007669"/>
    <property type="project" value="UniProtKB-UniRule"/>
</dbReference>
<dbReference type="PANTHER" id="PTHR11645:SF0">
    <property type="entry name" value="PYRROLINE-5-CARBOXYLATE REDUCTASE 3"/>
    <property type="match status" value="1"/>
</dbReference>
<dbReference type="RefSeq" id="WP_269315639.1">
    <property type="nucleotide sequence ID" value="NZ_CP098251.1"/>
</dbReference>
<comment type="function">
    <text evidence="4">Catalyzes the reduction of 1-pyrroline-5-carboxylate (PCA) to L-proline.</text>
</comment>
<comment type="subcellular location">
    <subcellularLocation>
        <location evidence="4">Cytoplasm</location>
    </subcellularLocation>
</comment>
<sequence length="262" mass="28201">MKKLGFIGMGNMASAILLGAVKSGFLKGEETIAYDPNDSKLNGLNRECGMAKATSIPDVIDNSEMILLAVKPKNVENILSENRDQLKNRTLLSVAAGWQYNRFRRFLDISTHICAIMPNTPAMVGEGMSIIEATNDLSPKEMAFTRQLFAALGQVEELSSDLMGIGGTLSGCAPAWVFMMIEALADGAVYYGLPRDIAYRLASQTVLGSGKMVRDTGMHPGKLKDDVCSPGGITIRGVKALEEGGLRIAMMNAMDAAYKKPD</sequence>
<dbReference type="FunFam" id="1.10.3730.10:FF:000001">
    <property type="entry name" value="Pyrroline-5-carboxylate reductase"/>
    <property type="match status" value="1"/>
</dbReference>
<dbReference type="InterPro" id="IPR036291">
    <property type="entry name" value="NAD(P)-bd_dom_sf"/>
</dbReference>